<dbReference type="AlphaFoldDB" id="A0A974H4S2"/>
<protein>
    <submittedName>
        <fullName evidence="2">Uncharacterized protein</fullName>
    </submittedName>
</protein>
<keyword evidence="1" id="KW-1133">Transmembrane helix</keyword>
<dbReference type="Proteomes" id="UP000694892">
    <property type="component" value="Chromosome 8S"/>
</dbReference>
<evidence type="ECO:0000313" key="2">
    <source>
        <dbReference type="EMBL" id="OCT64832.1"/>
    </source>
</evidence>
<dbReference type="EMBL" id="CM004481">
    <property type="protein sequence ID" value="OCT64832.1"/>
    <property type="molecule type" value="Genomic_DNA"/>
</dbReference>
<name>A0A974H4S2_XENLA</name>
<accession>A0A974H4S2</accession>
<evidence type="ECO:0000256" key="1">
    <source>
        <dbReference type="SAM" id="Phobius"/>
    </source>
</evidence>
<keyword evidence="1" id="KW-0472">Membrane</keyword>
<keyword evidence="1" id="KW-0812">Transmembrane</keyword>
<reference evidence="3" key="1">
    <citation type="journal article" date="2016" name="Nature">
        <title>Genome evolution in the allotetraploid frog Xenopus laevis.</title>
        <authorList>
            <person name="Session A.M."/>
            <person name="Uno Y."/>
            <person name="Kwon T."/>
            <person name="Chapman J.A."/>
            <person name="Toyoda A."/>
            <person name="Takahashi S."/>
            <person name="Fukui A."/>
            <person name="Hikosaka A."/>
            <person name="Suzuki A."/>
            <person name="Kondo M."/>
            <person name="van Heeringen S.J."/>
            <person name="Quigley I."/>
            <person name="Heinz S."/>
            <person name="Ogino H."/>
            <person name="Ochi H."/>
            <person name="Hellsten U."/>
            <person name="Lyons J.B."/>
            <person name="Simakov O."/>
            <person name="Putnam N."/>
            <person name="Stites J."/>
            <person name="Kuroki Y."/>
            <person name="Tanaka T."/>
            <person name="Michiue T."/>
            <person name="Watanabe M."/>
            <person name="Bogdanovic O."/>
            <person name="Lister R."/>
            <person name="Georgiou G."/>
            <person name="Paranjpe S.S."/>
            <person name="van Kruijsbergen I."/>
            <person name="Shu S."/>
            <person name="Carlson J."/>
            <person name="Kinoshita T."/>
            <person name="Ohta Y."/>
            <person name="Mawaribuchi S."/>
            <person name="Jenkins J."/>
            <person name="Grimwood J."/>
            <person name="Schmutz J."/>
            <person name="Mitros T."/>
            <person name="Mozaffari S.V."/>
            <person name="Suzuki Y."/>
            <person name="Haramoto Y."/>
            <person name="Yamamoto T.S."/>
            <person name="Takagi C."/>
            <person name="Heald R."/>
            <person name="Miller K."/>
            <person name="Haudenschild C."/>
            <person name="Kitzman J."/>
            <person name="Nakayama T."/>
            <person name="Izutsu Y."/>
            <person name="Robert J."/>
            <person name="Fortriede J."/>
            <person name="Burns K."/>
            <person name="Lotay V."/>
            <person name="Karimi K."/>
            <person name="Yasuoka Y."/>
            <person name="Dichmann D.S."/>
            <person name="Flajnik M.F."/>
            <person name="Houston D.W."/>
            <person name="Shendure J."/>
            <person name="DuPasquier L."/>
            <person name="Vize P.D."/>
            <person name="Zorn A.M."/>
            <person name="Ito M."/>
            <person name="Marcotte E.M."/>
            <person name="Wallingford J.B."/>
            <person name="Ito Y."/>
            <person name="Asashima M."/>
            <person name="Ueno N."/>
            <person name="Matsuda Y."/>
            <person name="Veenstra G.J."/>
            <person name="Fujiyama A."/>
            <person name="Harland R.M."/>
            <person name="Taira M."/>
            <person name="Rokhsar D.S."/>
        </authorList>
    </citation>
    <scope>NUCLEOTIDE SEQUENCE [LARGE SCALE GENOMIC DNA]</scope>
    <source>
        <strain evidence="3">J</strain>
    </source>
</reference>
<sequence length="67" mass="7839">MLLPWVIVGDCYLVKLLPSIIQDLVMVCTSACFKFLIIYTYTSKCKYLSPFELLVPCVKLSWKKHYM</sequence>
<organism evidence="2 3">
    <name type="scientific">Xenopus laevis</name>
    <name type="common">African clawed frog</name>
    <dbReference type="NCBI Taxonomy" id="8355"/>
    <lineage>
        <taxon>Eukaryota</taxon>
        <taxon>Metazoa</taxon>
        <taxon>Chordata</taxon>
        <taxon>Craniata</taxon>
        <taxon>Vertebrata</taxon>
        <taxon>Euteleostomi</taxon>
        <taxon>Amphibia</taxon>
        <taxon>Batrachia</taxon>
        <taxon>Anura</taxon>
        <taxon>Pipoidea</taxon>
        <taxon>Pipidae</taxon>
        <taxon>Xenopodinae</taxon>
        <taxon>Xenopus</taxon>
        <taxon>Xenopus</taxon>
    </lineage>
</organism>
<proteinExistence type="predicted"/>
<gene>
    <name evidence="2" type="ORF">XELAEV_18041072mg</name>
</gene>
<feature type="transmembrane region" description="Helical" evidence="1">
    <location>
        <begin position="20"/>
        <end position="41"/>
    </location>
</feature>
<evidence type="ECO:0000313" key="3">
    <source>
        <dbReference type="Proteomes" id="UP000694892"/>
    </source>
</evidence>